<feature type="compositionally biased region" description="Polar residues" evidence="7">
    <location>
        <begin position="175"/>
        <end position="186"/>
    </location>
</feature>
<reference evidence="9" key="1">
    <citation type="submission" date="2020-06" db="EMBL/GenBank/DDBJ databases">
        <authorList>
            <person name="Li T."/>
            <person name="Hu X."/>
            <person name="Zhang T."/>
            <person name="Song X."/>
            <person name="Zhang H."/>
            <person name="Dai N."/>
            <person name="Sheng W."/>
            <person name="Hou X."/>
            <person name="Wei L."/>
        </authorList>
    </citation>
    <scope>NUCLEOTIDE SEQUENCE</scope>
    <source>
        <strain evidence="9">K16</strain>
        <tissue evidence="9">Leaf</tissue>
    </source>
</reference>
<dbReference type="GO" id="GO:0008017">
    <property type="term" value="F:microtubule binding"/>
    <property type="evidence" value="ECO:0007669"/>
    <property type="project" value="InterPro"/>
</dbReference>
<dbReference type="PANTHER" id="PTHR46372:SF6">
    <property type="entry name" value="PROTEIN WVD2-LIKE 1"/>
    <property type="match status" value="1"/>
</dbReference>
<gene>
    <name evidence="9" type="ORF">Sango_2840100</name>
</gene>
<accession>A0AAE1VZL1</accession>
<feature type="region of interest" description="Disordered" evidence="7">
    <location>
        <begin position="134"/>
        <end position="162"/>
    </location>
</feature>
<protein>
    <submittedName>
        <fullName evidence="9">Protein WVD2-like 2</fullName>
    </submittedName>
</protein>
<keyword evidence="5" id="KW-0206">Cytoskeleton</keyword>
<keyword evidence="6" id="KW-0175">Coiled coil</keyword>
<comment type="subcellular location">
    <subcellularLocation>
        <location evidence="1">Cytoplasm</location>
        <location evidence="1">Cytoskeleton</location>
    </subcellularLocation>
</comment>
<proteinExistence type="inferred from homology"/>
<evidence type="ECO:0000256" key="6">
    <source>
        <dbReference type="SAM" id="Coils"/>
    </source>
</evidence>
<dbReference type="GO" id="GO:0000226">
    <property type="term" value="P:microtubule cytoskeleton organization"/>
    <property type="evidence" value="ECO:0007669"/>
    <property type="project" value="InterPro"/>
</dbReference>
<feature type="compositionally biased region" description="Basic and acidic residues" evidence="7">
    <location>
        <begin position="86"/>
        <end position="102"/>
    </location>
</feature>
<dbReference type="InterPro" id="IPR044806">
    <property type="entry name" value="WVD2/WDL1-4"/>
</dbReference>
<feature type="region of interest" description="Disordered" evidence="7">
    <location>
        <begin position="311"/>
        <end position="433"/>
    </location>
</feature>
<feature type="compositionally biased region" description="Basic and acidic residues" evidence="7">
    <location>
        <begin position="414"/>
        <end position="425"/>
    </location>
</feature>
<keyword evidence="3" id="KW-0963">Cytoplasm</keyword>
<sequence length="433" mass="48621">MLRFSFCYLLPLRKFCDNEPHLYGCVQFQQYEPAIASMNKFISFSSLFRQMGRDVTGLRIDKKTNMVNDKSNGTLHSAVHVAPKALPEKSERKDYQPEDHNTKGRLPNEFNEQQDVLGVKSTNHEPEEKIIKAEAQKSTDKKLSSPAKPASGSTANSFEPATHGLEADKQTSSATYANGTENNNFGVQALPKSNDSHSPKSSKKSQSNSNFMSRKLPQPNDKNYYDEEDNWSLASSISSTATSVRTRVTVPVAPRFSCVDRLERRKEFYSKLEEKHKALEKEKLEYEARTKEDEQAAIKQLRKTMVYKANPVPSFYREGPPPKVELKKLPVTRAKSPNLTRRKSCGDAVKSSPDDKGLCGRATRHSVGTYREAKASRVQKKSCPLTPKSKDHAGVRKSNGSNKIKKNSPQQFKETTENSHVKEEANVDVSVES</sequence>
<evidence type="ECO:0000313" key="9">
    <source>
        <dbReference type="EMBL" id="KAK4382781.1"/>
    </source>
</evidence>
<feature type="domain" description="TPX2 C-terminal" evidence="8">
    <location>
        <begin position="255"/>
        <end position="324"/>
    </location>
</feature>
<evidence type="ECO:0000256" key="5">
    <source>
        <dbReference type="ARBA" id="ARBA00023212"/>
    </source>
</evidence>
<feature type="coiled-coil region" evidence="6">
    <location>
        <begin position="262"/>
        <end position="296"/>
    </location>
</feature>
<comment type="similarity">
    <text evidence="2">Belongs to the TPX2 family.</text>
</comment>
<feature type="compositionally biased region" description="Low complexity" evidence="7">
    <location>
        <begin position="204"/>
        <end position="213"/>
    </location>
</feature>
<dbReference type="AlphaFoldDB" id="A0AAE1VZL1"/>
<keyword evidence="10" id="KW-1185">Reference proteome</keyword>
<dbReference type="Proteomes" id="UP001289374">
    <property type="component" value="Unassembled WGS sequence"/>
</dbReference>
<feature type="region of interest" description="Disordered" evidence="7">
    <location>
        <begin position="175"/>
        <end position="227"/>
    </location>
</feature>
<organism evidence="9 10">
    <name type="scientific">Sesamum angolense</name>
    <dbReference type="NCBI Taxonomy" id="2727404"/>
    <lineage>
        <taxon>Eukaryota</taxon>
        <taxon>Viridiplantae</taxon>
        <taxon>Streptophyta</taxon>
        <taxon>Embryophyta</taxon>
        <taxon>Tracheophyta</taxon>
        <taxon>Spermatophyta</taxon>
        <taxon>Magnoliopsida</taxon>
        <taxon>eudicotyledons</taxon>
        <taxon>Gunneridae</taxon>
        <taxon>Pentapetalae</taxon>
        <taxon>asterids</taxon>
        <taxon>lamiids</taxon>
        <taxon>Lamiales</taxon>
        <taxon>Pedaliaceae</taxon>
        <taxon>Sesamum</taxon>
    </lineage>
</organism>
<reference evidence="9" key="2">
    <citation type="journal article" date="2024" name="Plant">
        <title>Genomic evolution and insights into agronomic trait innovations of Sesamum species.</title>
        <authorList>
            <person name="Miao H."/>
            <person name="Wang L."/>
            <person name="Qu L."/>
            <person name="Liu H."/>
            <person name="Sun Y."/>
            <person name="Le M."/>
            <person name="Wang Q."/>
            <person name="Wei S."/>
            <person name="Zheng Y."/>
            <person name="Lin W."/>
            <person name="Duan Y."/>
            <person name="Cao H."/>
            <person name="Xiong S."/>
            <person name="Wang X."/>
            <person name="Wei L."/>
            <person name="Li C."/>
            <person name="Ma Q."/>
            <person name="Ju M."/>
            <person name="Zhao R."/>
            <person name="Li G."/>
            <person name="Mu C."/>
            <person name="Tian Q."/>
            <person name="Mei H."/>
            <person name="Zhang T."/>
            <person name="Gao T."/>
            <person name="Zhang H."/>
        </authorList>
    </citation>
    <scope>NUCLEOTIDE SEQUENCE</scope>
    <source>
        <strain evidence="9">K16</strain>
    </source>
</reference>
<evidence type="ECO:0000259" key="8">
    <source>
        <dbReference type="Pfam" id="PF06886"/>
    </source>
</evidence>
<name>A0AAE1VZL1_9LAMI</name>
<comment type="caution">
    <text evidence="9">The sequence shown here is derived from an EMBL/GenBank/DDBJ whole genome shotgun (WGS) entry which is preliminary data.</text>
</comment>
<evidence type="ECO:0000256" key="4">
    <source>
        <dbReference type="ARBA" id="ARBA00022701"/>
    </source>
</evidence>
<evidence type="ECO:0000256" key="1">
    <source>
        <dbReference type="ARBA" id="ARBA00004245"/>
    </source>
</evidence>
<evidence type="ECO:0000256" key="7">
    <source>
        <dbReference type="SAM" id="MobiDB-lite"/>
    </source>
</evidence>
<dbReference type="PANTHER" id="PTHR46372">
    <property type="entry name" value="PROTEIN WVD2-LIKE 3"/>
    <property type="match status" value="1"/>
</dbReference>
<evidence type="ECO:0000313" key="10">
    <source>
        <dbReference type="Proteomes" id="UP001289374"/>
    </source>
</evidence>
<dbReference type="InterPro" id="IPR027329">
    <property type="entry name" value="TPX2_C"/>
</dbReference>
<keyword evidence="4" id="KW-0493">Microtubule</keyword>
<dbReference type="GO" id="GO:0005874">
    <property type="term" value="C:microtubule"/>
    <property type="evidence" value="ECO:0007669"/>
    <property type="project" value="UniProtKB-KW"/>
</dbReference>
<evidence type="ECO:0000256" key="2">
    <source>
        <dbReference type="ARBA" id="ARBA00005885"/>
    </source>
</evidence>
<dbReference type="Pfam" id="PF06886">
    <property type="entry name" value="TPX2"/>
    <property type="match status" value="1"/>
</dbReference>
<dbReference type="EMBL" id="JACGWL010000649">
    <property type="protein sequence ID" value="KAK4382781.1"/>
    <property type="molecule type" value="Genomic_DNA"/>
</dbReference>
<evidence type="ECO:0000256" key="3">
    <source>
        <dbReference type="ARBA" id="ARBA00022490"/>
    </source>
</evidence>
<feature type="compositionally biased region" description="Basic and acidic residues" evidence="7">
    <location>
        <begin position="134"/>
        <end position="143"/>
    </location>
</feature>
<feature type="region of interest" description="Disordered" evidence="7">
    <location>
        <begin position="67"/>
        <end position="113"/>
    </location>
</feature>